<dbReference type="AlphaFoldDB" id="T1CWA6"/>
<organism evidence="2">
    <name type="scientific">mine drainage metagenome</name>
    <dbReference type="NCBI Taxonomy" id="410659"/>
    <lineage>
        <taxon>unclassified sequences</taxon>
        <taxon>metagenomes</taxon>
        <taxon>ecological metagenomes</taxon>
    </lineage>
</organism>
<reference evidence="2" key="1">
    <citation type="submission" date="2013-08" db="EMBL/GenBank/DDBJ databases">
        <authorList>
            <person name="Mendez C."/>
            <person name="Richter M."/>
            <person name="Ferrer M."/>
            <person name="Sanchez J."/>
        </authorList>
    </citation>
    <scope>NUCLEOTIDE SEQUENCE</scope>
</reference>
<reference evidence="2" key="2">
    <citation type="journal article" date="2014" name="ISME J.">
        <title>Microbial stratification in low pH oxic and suboxic macroscopic growths along an acid mine drainage.</title>
        <authorList>
            <person name="Mendez-Garcia C."/>
            <person name="Mesa V."/>
            <person name="Sprenger R.R."/>
            <person name="Richter M."/>
            <person name="Diez M.S."/>
            <person name="Solano J."/>
            <person name="Bargiela R."/>
            <person name="Golyshina O.V."/>
            <person name="Manteca A."/>
            <person name="Ramos J.L."/>
            <person name="Gallego J.R."/>
            <person name="Llorente I."/>
            <person name="Martins Dos Santos V.A."/>
            <person name="Jensen O.N."/>
            <person name="Pelaez A.I."/>
            <person name="Sanchez J."/>
            <person name="Ferrer M."/>
        </authorList>
    </citation>
    <scope>NUCLEOTIDE SEQUENCE</scope>
</reference>
<gene>
    <name evidence="2" type="ORF">B1A_04539</name>
</gene>
<name>T1CWA6_9ZZZZ</name>
<comment type="caution">
    <text evidence="2">The sequence shown here is derived from an EMBL/GenBank/DDBJ whole genome shotgun (WGS) entry which is preliminary data.</text>
</comment>
<evidence type="ECO:0000313" key="2">
    <source>
        <dbReference type="EMBL" id="EQD74285.1"/>
    </source>
</evidence>
<feature type="region of interest" description="Disordered" evidence="1">
    <location>
        <begin position="1"/>
        <end position="24"/>
    </location>
</feature>
<protein>
    <submittedName>
        <fullName evidence="2">Uncharacterized protein</fullName>
    </submittedName>
</protein>
<feature type="region of interest" description="Disordered" evidence="1">
    <location>
        <begin position="72"/>
        <end position="95"/>
    </location>
</feature>
<accession>T1CWA6</accession>
<dbReference type="EMBL" id="AUZX01003303">
    <property type="protein sequence ID" value="EQD74285.1"/>
    <property type="molecule type" value="Genomic_DNA"/>
</dbReference>
<evidence type="ECO:0000256" key="1">
    <source>
        <dbReference type="SAM" id="MobiDB-lite"/>
    </source>
</evidence>
<proteinExistence type="predicted"/>
<sequence length="95" mass="10015">MIFEGSGVVDESSGRDQDQGGAGGFSVPVFSVHRRALDDEALDGSVLPVLHGNVLPSGKDPGIDDRISGQEFRSRDQEVLASEGFPAMKGSKGRE</sequence>